<organism evidence="2 3">
    <name type="scientific">Roridomyces roridus</name>
    <dbReference type="NCBI Taxonomy" id="1738132"/>
    <lineage>
        <taxon>Eukaryota</taxon>
        <taxon>Fungi</taxon>
        <taxon>Dikarya</taxon>
        <taxon>Basidiomycota</taxon>
        <taxon>Agaricomycotina</taxon>
        <taxon>Agaricomycetes</taxon>
        <taxon>Agaricomycetidae</taxon>
        <taxon>Agaricales</taxon>
        <taxon>Marasmiineae</taxon>
        <taxon>Mycenaceae</taxon>
        <taxon>Roridomyces</taxon>
    </lineage>
</organism>
<reference evidence="2" key="1">
    <citation type="submission" date="2023-03" db="EMBL/GenBank/DDBJ databases">
        <title>Massive genome expansion in bonnet fungi (Mycena s.s.) driven by repeated elements and novel gene families across ecological guilds.</title>
        <authorList>
            <consortium name="Lawrence Berkeley National Laboratory"/>
            <person name="Harder C.B."/>
            <person name="Miyauchi S."/>
            <person name="Viragh M."/>
            <person name="Kuo A."/>
            <person name="Thoen E."/>
            <person name="Andreopoulos B."/>
            <person name="Lu D."/>
            <person name="Skrede I."/>
            <person name="Drula E."/>
            <person name="Henrissat B."/>
            <person name="Morin E."/>
            <person name="Kohler A."/>
            <person name="Barry K."/>
            <person name="LaButti K."/>
            <person name="Morin E."/>
            <person name="Salamov A."/>
            <person name="Lipzen A."/>
            <person name="Mereny Z."/>
            <person name="Hegedus B."/>
            <person name="Baldrian P."/>
            <person name="Stursova M."/>
            <person name="Weitz H."/>
            <person name="Taylor A."/>
            <person name="Grigoriev I.V."/>
            <person name="Nagy L.G."/>
            <person name="Martin F."/>
            <person name="Kauserud H."/>
        </authorList>
    </citation>
    <scope>NUCLEOTIDE SEQUENCE</scope>
    <source>
        <strain evidence="2">9284</strain>
    </source>
</reference>
<keyword evidence="1" id="KW-0472">Membrane</keyword>
<sequence>MKTHAEKKLYENMVKEGAFVGFTAARLEKMMKSTRNSSWEMNLVGAKKTRDVLEILRRAFLRWSQIAEAIELSVDVHRDLREMADEMIYYSRKLNDIHERRSNIRRVRGWFRSYAPSIVAATSCVCLLALVFCRWEDLEESGMYHVASSLIPLAARVSYIDPHDASRISDFENTLPLLADALQGLGETYHRLGIAANVRARDPVAINKILKAPGHASLHNLSLFSLWL</sequence>
<gene>
    <name evidence="2" type="ORF">FB45DRAFT_437139</name>
</gene>
<keyword evidence="1" id="KW-0812">Transmembrane</keyword>
<dbReference type="AlphaFoldDB" id="A0AAD7B0R3"/>
<name>A0AAD7B0R3_9AGAR</name>
<accession>A0AAD7B0R3</accession>
<evidence type="ECO:0000313" key="2">
    <source>
        <dbReference type="EMBL" id="KAJ7606882.1"/>
    </source>
</evidence>
<dbReference type="EMBL" id="JARKIF010000054">
    <property type="protein sequence ID" value="KAJ7606882.1"/>
    <property type="molecule type" value="Genomic_DNA"/>
</dbReference>
<protein>
    <submittedName>
        <fullName evidence="2">Uncharacterized protein</fullName>
    </submittedName>
</protein>
<dbReference type="Proteomes" id="UP001221142">
    <property type="component" value="Unassembled WGS sequence"/>
</dbReference>
<keyword evidence="3" id="KW-1185">Reference proteome</keyword>
<evidence type="ECO:0000256" key="1">
    <source>
        <dbReference type="SAM" id="Phobius"/>
    </source>
</evidence>
<keyword evidence="1" id="KW-1133">Transmembrane helix</keyword>
<evidence type="ECO:0000313" key="3">
    <source>
        <dbReference type="Proteomes" id="UP001221142"/>
    </source>
</evidence>
<feature type="transmembrane region" description="Helical" evidence="1">
    <location>
        <begin position="110"/>
        <end position="132"/>
    </location>
</feature>
<comment type="caution">
    <text evidence="2">The sequence shown here is derived from an EMBL/GenBank/DDBJ whole genome shotgun (WGS) entry which is preliminary data.</text>
</comment>
<proteinExistence type="predicted"/>